<dbReference type="InterPro" id="IPR037423">
    <property type="entry name" value="CysB_PBP2"/>
</dbReference>
<evidence type="ECO:0000259" key="5">
    <source>
        <dbReference type="PROSITE" id="PS50931"/>
    </source>
</evidence>
<dbReference type="InterPro" id="IPR000847">
    <property type="entry name" value="LysR_HTH_N"/>
</dbReference>
<dbReference type="EMBL" id="WTVM01000046">
    <property type="protein sequence ID" value="NMG03195.1"/>
    <property type="molecule type" value="Genomic_DNA"/>
</dbReference>
<protein>
    <submittedName>
        <fullName evidence="6">CysB family HTH-type transcriptional regulator</fullName>
    </submittedName>
</protein>
<comment type="similarity">
    <text evidence="1">Belongs to the LysR transcriptional regulatory family.</text>
</comment>
<dbReference type="AlphaFoldDB" id="A0A972FEE5"/>
<comment type="caution">
    <text evidence="6">The sequence shown here is derived from an EMBL/GenBank/DDBJ whole genome shotgun (WGS) entry which is preliminary data.</text>
</comment>
<evidence type="ECO:0000256" key="4">
    <source>
        <dbReference type="ARBA" id="ARBA00023163"/>
    </source>
</evidence>
<dbReference type="SUPFAM" id="SSF53850">
    <property type="entry name" value="Periplasmic binding protein-like II"/>
    <property type="match status" value="1"/>
</dbReference>
<dbReference type="PANTHER" id="PTHR30126">
    <property type="entry name" value="HTH-TYPE TRANSCRIPTIONAL REGULATOR"/>
    <property type="match status" value="1"/>
</dbReference>
<gene>
    <name evidence="6" type="ORF">GPA21_09435</name>
</gene>
<keyword evidence="7" id="KW-1185">Reference proteome</keyword>
<name>A0A972FEE5_9RHOO</name>
<feature type="domain" description="HTH lysR-type" evidence="5">
    <location>
        <begin position="1"/>
        <end position="59"/>
    </location>
</feature>
<dbReference type="PROSITE" id="PS50931">
    <property type="entry name" value="HTH_LYSR"/>
    <property type="match status" value="1"/>
</dbReference>
<dbReference type="Gene3D" id="1.10.10.10">
    <property type="entry name" value="Winged helix-like DNA-binding domain superfamily/Winged helix DNA-binding domain"/>
    <property type="match status" value="1"/>
</dbReference>
<evidence type="ECO:0000256" key="2">
    <source>
        <dbReference type="ARBA" id="ARBA00023015"/>
    </source>
</evidence>
<dbReference type="GO" id="GO:0000976">
    <property type="term" value="F:transcription cis-regulatory region binding"/>
    <property type="evidence" value="ECO:0007669"/>
    <property type="project" value="TreeGrafter"/>
</dbReference>
<dbReference type="Pfam" id="PF03466">
    <property type="entry name" value="LysR_substrate"/>
    <property type="match status" value="1"/>
</dbReference>
<organism evidence="6 7">
    <name type="scientific">Azoarcus taiwanensis</name>
    <dbReference type="NCBI Taxonomy" id="666964"/>
    <lineage>
        <taxon>Bacteria</taxon>
        <taxon>Pseudomonadati</taxon>
        <taxon>Pseudomonadota</taxon>
        <taxon>Betaproteobacteria</taxon>
        <taxon>Rhodocyclales</taxon>
        <taxon>Zoogloeaceae</taxon>
        <taxon>Azoarcus</taxon>
    </lineage>
</organism>
<keyword evidence="3" id="KW-0238">DNA-binding</keyword>
<dbReference type="PRINTS" id="PR00039">
    <property type="entry name" value="HTHLYSR"/>
</dbReference>
<dbReference type="NCBIfam" id="NF009327">
    <property type="entry name" value="PRK12684.1"/>
    <property type="match status" value="1"/>
</dbReference>
<accession>A0A972FEE5</accession>
<evidence type="ECO:0000313" key="6">
    <source>
        <dbReference type="EMBL" id="NMG03195.1"/>
    </source>
</evidence>
<dbReference type="Proteomes" id="UP000599523">
    <property type="component" value="Unassembled WGS sequence"/>
</dbReference>
<proteinExistence type="inferred from homology"/>
<dbReference type="PANTHER" id="PTHR30126:SF6">
    <property type="entry name" value="HTH-TYPE TRANSCRIPTIONAL REGULATOR CYSB-RELATED"/>
    <property type="match status" value="1"/>
</dbReference>
<evidence type="ECO:0000256" key="3">
    <source>
        <dbReference type="ARBA" id="ARBA00023125"/>
    </source>
</evidence>
<dbReference type="InterPro" id="IPR036390">
    <property type="entry name" value="WH_DNA-bd_sf"/>
</dbReference>
<dbReference type="Gene3D" id="3.40.190.10">
    <property type="entry name" value="Periplasmic binding protein-like II"/>
    <property type="match status" value="2"/>
</dbReference>
<dbReference type="RefSeq" id="WP_168987949.1">
    <property type="nucleotide sequence ID" value="NZ_CAWPHM010000271.1"/>
</dbReference>
<keyword evidence="4" id="KW-0804">Transcription</keyword>
<dbReference type="Pfam" id="PF00126">
    <property type="entry name" value="HTH_1"/>
    <property type="match status" value="1"/>
</dbReference>
<dbReference type="SUPFAM" id="SSF46785">
    <property type="entry name" value="Winged helix' DNA-binding domain"/>
    <property type="match status" value="1"/>
</dbReference>
<evidence type="ECO:0000256" key="1">
    <source>
        <dbReference type="ARBA" id="ARBA00009437"/>
    </source>
</evidence>
<dbReference type="InterPro" id="IPR005119">
    <property type="entry name" value="LysR_subst-bd"/>
</dbReference>
<reference evidence="6" key="1">
    <citation type="submission" date="2019-12" db="EMBL/GenBank/DDBJ databases">
        <title>Comparative genomics gives insights into the taxonomy of the Azoarcus-Aromatoleum group and reveals separate origins of nif in the plant-associated Azoarcus and non-plant-associated Aromatoleum sub-groups.</title>
        <authorList>
            <person name="Lafos M."/>
            <person name="Maluk M."/>
            <person name="Batista M."/>
            <person name="Junghare M."/>
            <person name="Carmona M."/>
            <person name="Faoro H."/>
            <person name="Cruz L.M."/>
            <person name="Battistoni F."/>
            <person name="De Souza E."/>
            <person name="Pedrosa F."/>
            <person name="Chen W.-M."/>
            <person name="Poole P.S."/>
            <person name="Dixon R.A."/>
            <person name="James E.K."/>
        </authorList>
    </citation>
    <scope>NUCLEOTIDE SEQUENCE</scope>
    <source>
        <strain evidence="6">NSC3</strain>
    </source>
</reference>
<keyword evidence="2" id="KW-0805">Transcription regulation</keyword>
<dbReference type="GO" id="GO:0003700">
    <property type="term" value="F:DNA-binding transcription factor activity"/>
    <property type="evidence" value="ECO:0007669"/>
    <property type="project" value="InterPro"/>
</dbReference>
<dbReference type="InterPro" id="IPR036388">
    <property type="entry name" value="WH-like_DNA-bd_sf"/>
</dbReference>
<dbReference type="CDD" id="cd08413">
    <property type="entry name" value="PBP2_CysB_like"/>
    <property type="match status" value="1"/>
</dbReference>
<evidence type="ECO:0000313" key="7">
    <source>
        <dbReference type="Proteomes" id="UP000599523"/>
    </source>
</evidence>
<sequence length="311" mass="34923">MNFQQLRIIREAVRRNYNLTEVANALYTAQSGVSKHIRDLEDELGVELFVRHGKRLLGLTEPGKELLPMVERILLETQNIKRLAEQFAQRDIGSLAVATTHTQARYALPGVVTRFKETFPKVHLELHQCGPSEIVTLLKAGEVDIGIATEALADDEDLVGFPYYKWHHSIIVPEGHTLASLPELTLDAIADYPLITYHEGYTGRARIDRAFASKALHPDIVMSALDADVIKSYVELGLGVGIIASMAYHPKRDAGLTLLDGRTLFEPNTTWIALRRGNYLRDFAYRFIECCTPELKEATIKDKVFLRAQTA</sequence>
<dbReference type="GO" id="GO:0019344">
    <property type="term" value="P:cysteine biosynthetic process"/>
    <property type="evidence" value="ECO:0007669"/>
    <property type="project" value="TreeGrafter"/>
</dbReference>